<dbReference type="InterPro" id="IPR011335">
    <property type="entry name" value="Restrct_endonuc-II-like"/>
</dbReference>
<dbReference type="AlphaFoldDB" id="A0AAD9QP57"/>
<evidence type="ECO:0000313" key="6">
    <source>
        <dbReference type="Proteomes" id="UP001249851"/>
    </source>
</evidence>
<dbReference type="InterPro" id="IPR011604">
    <property type="entry name" value="PDDEXK-like_dom_sf"/>
</dbReference>
<reference evidence="5" key="1">
    <citation type="journal article" date="2023" name="G3 (Bethesda)">
        <title>Whole genome assembly and annotation of the endangered Caribbean coral Acropora cervicornis.</title>
        <authorList>
            <person name="Selwyn J.D."/>
            <person name="Vollmer S.V."/>
        </authorList>
    </citation>
    <scope>NUCLEOTIDE SEQUENCE</scope>
    <source>
        <strain evidence="5">K2</strain>
    </source>
</reference>
<dbReference type="Gene3D" id="3.30.40.10">
    <property type="entry name" value="Zinc/RING finger domain, C3HC4 (zinc finger)"/>
    <property type="match status" value="1"/>
</dbReference>
<evidence type="ECO:0000313" key="5">
    <source>
        <dbReference type="EMBL" id="KAK2564837.1"/>
    </source>
</evidence>
<dbReference type="PANTHER" id="PTHR47526">
    <property type="entry name" value="ATP-DEPENDENT DNA HELICASE"/>
    <property type="match status" value="1"/>
</dbReference>
<dbReference type="PROSITE" id="PS01359">
    <property type="entry name" value="ZF_PHD_1"/>
    <property type="match status" value="1"/>
</dbReference>
<dbReference type="SUPFAM" id="SSF57903">
    <property type="entry name" value="FYVE/PHD zinc finger"/>
    <property type="match status" value="1"/>
</dbReference>
<dbReference type="GO" id="GO:0006281">
    <property type="term" value="P:DNA repair"/>
    <property type="evidence" value="ECO:0007669"/>
    <property type="project" value="UniProtKB-ARBA"/>
</dbReference>
<dbReference type="SUPFAM" id="SSF52980">
    <property type="entry name" value="Restriction endonuclease-like"/>
    <property type="match status" value="1"/>
</dbReference>
<evidence type="ECO:0000259" key="4">
    <source>
        <dbReference type="Pfam" id="PF09588"/>
    </source>
</evidence>
<dbReference type="CDD" id="cd22343">
    <property type="entry name" value="PDDEXK_lambda_exonuclease-like"/>
    <property type="match status" value="1"/>
</dbReference>
<evidence type="ECO:0000256" key="3">
    <source>
        <dbReference type="ARBA" id="ARBA00022833"/>
    </source>
</evidence>
<keyword evidence="3" id="KW-0862">Zinc</keyword>
<dbReference type="InterPro" id="IPR019786">
    <property type="entry name" value="Zinc_finger_PHD-type_CS"/>
</dbReference>
<protein>
    <recommendedName>
        <fullName evidence="4">YqaJ viral recombinase domain-containing protein</fullName>
    </recommendedName>
</protein>
<dbReference type="GO" id="GO:0008270">
    <property type="term" value="F:zinc ion binding"/>
    <property type="evidence" value="ECO:0007669"/>
    <property type="project" value="UniProtKB-KW"/>
</dbReference>
<keyword evidence="1" id="KW-0479">Metal-binding</keyword>
<keyword evidence="2" id="KW-0863">Zinc-finger</keyword>
<dbReference type="InterPro" id="IPR013083">
    <property type="entry name" value="Znf_RING/FYVE/PHD"/>
</dbReference>
<dbReference type="EMBL" id="JARQWQ010000021">
    <property type="protein sequence ID" value="KAK2564837.1"/>
    <property type="molecule type" value="Genomic_DNA"/>
</dbReference>
<name>A0AAD9QP57_ACRCE</name>
<reference evidence="5" key="2">
    <citation type="journal article" date="2023" name="Science">
        <title>Genomic signatures of disease resistance in endangered staghorn corals.</title>
        <authorList>
            <person name="Vollmer S.V."/>
            <person name="Selwyn J.D."/>
            <person name="Despard B.A."/>
            <person name="Roesel C.L."/>
        </authorList>
    </citation>
    <scope>NUCLEOTIDE SEQUENCE</scope>
    <source>
        <strain evidence="5">K2</strain>
    </source>
</reference>
<dbReference type="Pfam" id="PF09588">
    <property type="entry name" value="YqaJ"/>
    <property type="match status" value="1"/>
</dbReference>
<dbReference type="Gene3D" id="3.90.320.10">
    <property type="match status" value="1"/>
</dbReference>
<organism evidence="5 6">
    <name type="scientific">Acropora cervicornis</name>
    <name type="common">Staghorn coral</name>
    <dbReference type="NCBI Taxonomy" id="6130"/>
    <lineage>
        <taxon>Eukaryota</taxon>
        <taxon>Metazoa</taxon>
        <taxon>Cnidaria</taxon>
        <taxon>Anthozoa</taxon>
        <taxon>Hexacorallia</taxon>
        <taxon>Scleractinia</taxon>
        <taxon>Astrocoeniina</taxon>
        <taxon>Acroporidae</taxon>
        <taxon>Acropora</taxon>
    </lineage>
</organism>
<keyword evidence="6" id="KW-1185">Reference proteome</keyword>
<dbReference type="InterPro" id="IPR011011">
    <property type="entry name" value="Znf_FYVE_PHD"/>
</dbReference>
<gene>
    <name evidence="5" type="ORF">P5673_011530</name>
</gene>
<sequence length="216" mass="24844">MQDEHKDFEIKDSNFVINPEHPHLGASPDAISYCSCHGTGCVEIKCPYKAQDSTITEAVGFLEKTANGCLQLDRKHLYYAQVQLQLSSTKLDFVDFVVWTPSDIFIERIDRDAVFISENLAKAKHIYIRAILPELLAKWYTSKNADDSISGRDSFLYCYCRVQFSETLELVCSNQSCLFRRFHMKCCGLSRKPYTQSWTCPDCRRLKTMPAVTRQQ</sequence>
<accession>A0AAD9QP57</accession>
<dbReference type="Proteomes" id="UP001249851">
    <property type="component" value="Unassembled WGS sequence"/>
</dbReference>
<evidence type="ECO:0000256" key="2">
    <source>
        <dbReference type="ARBA" id="ARBA00022771"/>
    </source>
</evidence>
<dbReference type="InterPro" id="IPR019080">
    <property type="entry name" value="YqaJ_viral_recombinase"/>
</dbReference>
<proteinExistence type="predicted"/>
<feature type="domain" description="YqaJ viral recombinase" evidence="4">
    <location>
        <begin position="11"/>
        <end position="90"/>
    </location>
</feature>
<evidence type="ECO:0000256" key="1">
    <source>
        <dbReference type="ARBA" id="ARBA00022723"/>
    </source>
</evidence>
<comment type="caution">
    <text evidence="5">The sequence shown here is derived from an EMBL/GenBank/DDBJ whole genome shotgun (WGS) entry which is preliminary data.</text>
</comment>